<evidence type="ECO:0000259" key="1">
    <source>
        <dbReference type="PROSITE" id="PS50846"/>
    </source>
</evidence>
<proteinExistence type="predicted"/>
<name>A0ABW8T7E0_9CLOT</name>
<keyword evidence="3" id="KW-1185">Reference proteome</keyword>
<dbReference type="SUPFAM" id="SSF55008">
    <property type="entry name" value="HMA, heavy metal-associated domain"/>
    <property type="match status" value="1"/>
</dbReference>
<dbReference type="Proteomes" id="UP001623591">
    <property type="component" value="Unassembled WGS sequence"/>
</dbReference>
<evidence type="ECO:0000313" key="2">
    <source>
        <dbReference type="EMBL" id="MFL0247628.1"/>
    </source>
</evidence>
<protein>
    <submittedName>
        <fullName evidence="2">Heavy-metal-associated domain-containing protein</fullName>
    </submittedName>
</protein>
<dbReference type="Pfam" id="PF00403">
    <property type="entry name" value="HMA"/>
    <property type="match status" value="1"/>
</dbReference>
<evidence type="ECO:0000313" key="3">
    <source>
        <dbReference type="Proteomes" id="UP001623591"/>
    </source>
</evidence>
<dbReference type="Gene3D" id="3.30.70.100">
    <property type="match status" value="1"/>
</dbReference>
<organism evidence="2 3">
    <name type="scientific">Candidatus Clostridium stratigraminis</name>
    <dbReference type="NCBI Taxonomy" id="3381661"/>
    <lineage>
        <taxon>Bacteria</taxon>
        <taxon>Bacillati</taxon>
        <taxon>Bacillota</taxon>
        <taxon>Clostridia</taxon>
        <taxon>Eubacteriales</taxon>
        <taxon>Clostridiaceae</taxon>
        <taxon>Clostridium</taxon>
    </lineage>
</organism>
<dbReference type="InterPro" id="IPR006121">
    <property type="entry name" value="HMA_dom"/>
</dbReference>
<feature type="domain" description="HMA" evidence="1">
    <location>
        <begin position="1"/>
        <end position="67"/>
    </location>
</feature>
<dbReference type="InterPro" id="IPR036163">
    <property type="entry name" value="HMA_dom_sf"/>
</dbReference>
<comment type="caution">
    <text evidence="2">The sequence shown here is derived from an EMBL/GenBank/DDBJ whole genome shotgun (WGS) entry which is preliminary data.</text>
</comment>
<gene>
    <name evidence="2" type="ORF">ACJDUG_11675</name>
</gene>
<sequence>MKSTIKIANLRSSSDINIIREAISNNEGVIACQINKEKSEVNIVYDSNFLNEDKLVQSLEDLGYTIL</sequence>
<accession>A0ABW8T7E0</accession>
<dbReference type="RefSeq" id="WP_406770061.1">
    <property type="nucleotide sequence ID" value="NZ_JBJHZZ010000008.1"/>
</dbReference>
<reference evidence="2 3" key="1">
    <citation type="submission" date="2024-11" db="EMBL/GenBank/DDBJ databases">
        <authorList>
            <person name="Heng Y.C."/>
            <person name="Lim A.C.H."/>
            <person name="Lee J.K.Y."/>
            <person name="Kittelmann S."/>
        </authorList>
    </citation>
    <scope>NUCLEOTIDE SEQUENCE [LARGE SCALE GENOMIC DNA]</scope>
    <source>
        <strain evidence="2 3">WILCCON 0185</strain>
    </source>
</reference>
<dbReference type="EMBL" id="JBJHZZ010000008">
    <property type="protein sequence ID" value="MFL0247628.1"/>
    <property type="molecule type" value="Genomic_DNA"/>
</dbReference>
<dbReference type="PROSITE" id="PS50846">
    <property type="entry name" value="HMA_2"/>
    <property type="match status" value="1"/>
</dbReference>